<dbReference type="PANTHER" id="PTHR39084">
    <property type="entry name" value="MEMBRANE PROTEIN-RELATED"/>
    <property type="match status" value="1"/>
</dbReference>
<dbReference type="Pfam" id="PF02308">
    <property type="entry name" value="MgtC"/>
    <property type="match status" value="1"/>
</dbReference>
<proteinExistence type="predicted"/>
<dbReference type="EMBL" id="BMGK01000004">
    <property type="protein sequence ID" value="GGD89569.1"/>
    <property type="molecule type" value="Genomic_DNA"/>
</dbReference>
<feature type="domain" description="MgtC/SapB/SrpB/YhiD N-terminal" evidence="2">
    <location>
        <begin position="9"/>
        <end position="131"/>
    </location>
</feature>
<evidence type="ECO:0000259" key="2">
    <source>
        <dbReference type="Pfam" id="PF02308"/>
    </source>
</evidence>
<reference evidence="4" key="1">
    <citation type="journal article" date="2014" name="Int. J. Syst. Evol. Microbiol.">
        <title>Complete genome sequence of Corynebacterium casei LMG S-19264T (=DSM 44701T), isolated from a smear-ripened cheese.</title>
        <authorList>
            <consortium name="US DOE Joint Genome Institute (JGI-PGF)"/>
            <person name="Walter F."/>
            <person name="Albersmeier A."/>
            <person name="Kalinowski J."/>
            <person name="Ruckert C."/>
        </authorList>
    </citation>
    <scope>NUCLEOTIDE SEQUENCE</scope>
    <source>
        <strain evidence="4">CGMCC 1.12924</strain>
    </source>
</reference>
<evidence type="ECO:0000259" key="3">
    <source>
        <dbReference type="Pfam" id="PF13194"/>
    </source>
</evidence>
<dbReference type="Pfam" id="PF13194">
    <property type="entry name" value="DUF4010"/>
    <property type="match status" value="1"/>
</dbReference>
<comment type="caution">
    <text evidence="4">The sequence shown here is derived from an EMBL/GenBank/DDBJ whole genome shotgun (WGS) entry which is preliminary data.</text>
</comment>
<dbReference type="InterPro" id="IPR025105">
    <property type="entry name" value="DUF4010"/>
</dbReference>
<dbReference type="AlphaFoldDB" id="A0A8J2V8V1"/>
<feature type="domain" description="DUF4010" evidence="3">
    <location>
        <begin position="180"/>
        <end position="389"/>
    </location>
</feature>
<evidence type="ECO:0000313" key="4">
    <source>
        <dbReference type="EMBL" id="GGD89569.1"/>
    </source>
</evidence>
<accession>A0A8J2V8V1</accession>
<feature type="transmembrane region" description="Helical" evidence="1">
    <location>
        <begin position="264"/>
        <end position="286"/>
    </location>
</feature>
<feature type="transmembrane region" description="Helical" evidence="1">
    <location>
        <begin position="97"/>
        <end position="125"/>
    </location>
</feature>
<protein>
    <recommendedName>
        <fullName evidence="6">DUF4010 domain-containing protein</fullName>
    </recommendedName>
</protein>
<feature type="transmembrane region" description="Helical" evidence="1">
    <location>
        <begin position="31"/>
        <end position="50"/>
    </location>
</feature>
<keyword evidence="1" id="KW-0472">Membrane</keyword>
<organism evidence="4 5">
    <name type="scientific">Planktosalinus lacus</name>
    <dbReference type="NCBI Taxonomy" id="1526573"/>
    <lineage>
        <taxon>Bacteria</taxon>
        <taxon>Pseudomonadati</taxon>
        <taxon>Bacteroidota</taxon>
        <taxon>Flavobacteriia</taxon>
        <taxon>Flavobacteriales</taxon>
        <taxon>Flavobacteriaceae</taxon>
        <taxon>Planktosalinus</taxon>
    </lineage>
</organism>
<feature type="transmembrane region" description="Helical" evidence="1">
    <location>
        <begin position="233"/>
        <end position="257"/>
    </location>
</feature>
<feature type="transmembrane region" description="Helical" evidence="1">
    <location>
        <begin position="306"/>
        <end position="325"/>
    </location>
</feature>
<feature type="transmembrane region" description="Helical" evidence="1">
    <location>
        <begin position="365"/>
        <end position="384"/>
    </location>
</feature>
<dbReference type="Proteomes" id="UP000652231">
    <property type="component" value="Unassembled WGS sequence"/>
</dbReference>
<keyword evidence="1" id="KW-1133">Transmembrane helix</keyword>
<dbReference type="PANTHER" id="PTHR39084:SF1">
    <property type="entry name" value="DUF4010 DOMAIN-CONTAINING PROTEIN"/>
    <property type="match status" value="1"/>
</dbReference>
<dbReference type="RefSeq" id="WP_188440784.1">
    <property type="nucleotide sequence ID" value="NZ_BMGK01000004.1"/>
</dbReference>
<feature type="transmembrane region" description="Helical" evidence="1">
    <location>
        <begin position="396"/>
        <end position="415"/>
    </location>
</feature>
<evidence type="ECO:0008006" key="6">
    <source>
        <dbReference type="Google" id="ProtNLM"/>
    </source>
</evidence>
<feature type="transmembrane region" description="Helical" evidence="1">
    <location>
        <begin position="199"/>
        <end position="221"/>
    </location>
</feature>
<name>A0A8J2V8V1_9FLAO</name>
<keyword evidence="5" id="KW-1185">Reference proteome</keyword>
<gene>
    <name evidence="4" type="ORF">GCM10011312_11870</name>
</gene>
<evidence type="ECO:0000313" key="5">
    <source>
        <dbReference type="Proteomes" id="UP000652231"/>
    </source>
</evidence>
<reference evidence="4" key="2">
    <citation type="submission" date="2020-09" db="EMBL/GenBank/DDBJ databases">
        <authorList>
            <person name="Sun Q."/>
            <person name="Zhou Y."/>
        </authorList>
    </citation>
    <scope>NUCLEOTIDE SEQUENCE</scope>
    <source>
        <strain evidence="4">CGMCC 1.12924</strain>
    </source>
</reference>
<sequence>MNYEDITTLAIALGLGLLVGMQREKTNNTLAGVRTFSLLAILGVISGFLTRDFDNPFILPALGLAIAALLVAGNVLAKRNAPDSDLGQTTEVAALLMFSIGAYLVLGDQVLGVIVGGLMAVLLYAKERMHNAIDKLQNKDLSAIMTFAGISLVILPILPDETYGPFDVLNPQNIWLMVTLIVGISVVGYFIYKFLGKKVGLLSNAILGGMISSTATTVSYARKTKDADTIDKLSAFVIVGASAIALVRIVIEMGVVIPEKLPQMILPIGVEFVIMVALCIFLFYNIQKGKKEDRMPEPKNPAQLKTAVVFGFLYGIILLAVAFVNEEFENEALYVVAIISGLTDVDAITLSLSQIMKQGNLEIDTGWRLILLASLSNLFFKGILAATLGTQRLAKWVGITFGISIVAGLLIIWLWP</sequence>
<feature type="transmembrane region" description="Helical" evidence="1">
    <location>
        <begin position="174"/>
        <end position="192"/>
    </location>
</feature>
<feature type="transmembrane region" description="Helical" evidence="1">
    <location>
        <begin position="332"/>
        <end position="353"/>
    </location>
</feature>
<feature type="transmembrane region" description="Helical" evidence="1">
    <location>
        <begin position="141"/>
        <end position="159"/>
    </location>
</feature>
<evidence type="ECO:0000256" key="1">
    <source>
        <dbReference type="SAM" id="Phobius"/>
    </source>
</evidence>
<dbReference type="InterPro" id="IPR049177">
    <property type="entry name" value="MgtC_SapB_SrpB_YhiD_N"/>
</dbReference>
<keyword evidence="1" id="KW-0812">Transmembrane</keyword>
<feature type="transmembrane region" description="Helical" evidence="1">
    <location>
        <begin position="57"/>
        <end position="77"/>
    </location>
</feature>